<keyword evidence="6" id="KW-0479">Metal-binding</keyword>
<keyword evidence="5" id="KW-0548">Nucleotidyltransferase</keyword>
<evidence type="ECO:0000256" key="1">
    <source>
        <dbReference type="ARBA" id="ARBA00001936"/>
    </source>
</evidence>
<dbReference type="GO" id="GO:0016779">
    <property type="term" value="F:nucleotidyltransferase activity"/>
    <property type="evidence" value="ECO:0007669"/>
    <property type="project" value="UniProtKB-KW"/>
</dbReference>
<reference evidence="14" key="1">
    <citation type="submission" date="2025-05" db="UniProtKB">
        <authorList>
            <consortium name="RefSeq"/>
        </authorList>
    </citation>
    <scope>NUCLEOTIDE SEQUENCE [LARGE SCALE GENOMIC DNA]</scope>
    <source>
        <strain evidence="14">14028-0561.14</strain>
    </source>
</reference>
<protein>
    <submittedName>
        <fullName evidence="15">Cyclic GMP-AMP synthase-like receptor</fullName>
    </submittedName>
</protein>
<reference evidence="15" key="2">
    <citation type="submission" date="2025-08" db="UniProtKB">
        <authorList>
            <consortium name="RefSeq"/>
        </authorList>
    </citation>
    <scope>IDENTIFICATION</scope>
    <source>
        <strain evidence="15">14028-0561.14</strain>
        <tissue evidence="15">Whole fly</tissue>
    </source>
</reference>
<evidence type="ECO:0000256" key="9">
    <source>
        <dbReference type="ARBA" id="ARBA00022842"/>
    </source>
</evidence>
<dbReference type="GO" id="GO:0046872">
    <property type="term" value="F:metal ion binding"/>
    <property type="evidence" value="ECO:0007669"/>
    <property type="project" value="UniProtKB-KW"/>
</dbReference>
<evidence type="ECO:0000256" key="4">
    <source>
        <dbReference type="ARBA" id="ARBA00022679"/>
    </source>
</evidence>
<evidence type="ECO:0000259" key="12">
    <source>
        <dbReference type="Pfam" id="PF03281"/>
    </source>
</evidence>
<dbReference type="Proteomes" id="UP001652661">
    <property type="component" value="Chromosome 2R"/>
</dbReference>
<evidence type="ECO:0000256" key="7">
    <source>
        <dbReference type="ARBA" id="ARBA00022741"/>
    </source>
</evidence>
<keyword evidence="14" id="KW-1185">Reference proteome</keyword>
<keyword evidence="10" id="KW-0342">GTP-binding</keyword>
<keyword evidence="8" id="KW-0067">ATP-binding</keyword>
<evidence type="ECO:0000256" key="6">
    <source>
        <dbReference type="ARBA" id="ARBA00022723"/>
    </source>
</evidence>
<dbReference type="GO" id="GO:0005525">
    <property type="term" value="F:GTP binding"/>
    <property type="evidence" value="ECO:0007669"/>
    <property type="project" value="UniProtKB-KW"/>
</dbReference>
<dbReference type="Gene3D" id="1.10.1410.40">
    <property type="match status" value="1"/>
</dbReference>
<dbReference type="InterPro" id="IPR024810">
    <property type="entry name" value="MAB21L/cGLR"/>
</dbReference>
<evidence type="ECO:0000256" key="11">
    <source>
        <dbReference type="ARBA" id="ARBA00023211"/>
    </source>
</evidence>
<evidence type="ECO:0000256" key="8">
    <source>
        <dbReference type="ARBA" id="ARBA00022840"/>
    </source>
</evidence>
<dbReference type="Pfam" id="PF03281">
    <property type="entry name" value="Mab-21"/>
    <property type="match status" value="1"/>
</dbReference>
<keyword evidence="11" id="KW-0464">Manganese</keyword>
<evidence type="ECO:0000256" key="3">
    <source>
        <dbReference type="ARBA" id="ARBA00008307"/>
    </source>
</evidence>
<comment type="cofactor">
    <cofactor evidence="1">
        <name>Mn(2+)</name>
        <dbReference type="ChEBI" id="CHEBI:29035"/>
    </cofactor>
</comment>
<feature type="domain" description="Mab-21-like HhH/H2TH-like" evidence="13">
    <location>
        <begin position="225"/>
        <end position="313"/>
    </location>
</feature>
<accession>A0A6P4IX48</accession>
<keyword evidence="4" id="KW-0808">Transferase</keyword>
<evidence type="ECO:0000313" key="15">
    <source>
        <dbReference type="RefSeq" id="XP_017027510.1"/>
    </source>
</evidence>
<feature type="domain" description="Mab-21-like nucleotidyltransferase" evidence="12">
    <location>
        <begin position="60"/>
        <end position="181"/>
    </location>
</feature>
<dbReference type="PANTHER" id="PTHR10656:SF42">
    <property type="entry name" value="CYCLIC GMP-AMP SYNTHASE-LIKE PROTEIN-RELATED"/>
    <property type="match status" value="1"/>
</dbReference>
<comment type="cofactor">
    <cofactor evidence="2">
        <name>Mg(2+)</name>
        <dbReference type="ChEBI" id="CHEBI:18420"/>
    </cofactor>
</comment>
<dbReference type="GeneID" id="108078272"/>
<dbReference type="Gene3D" id="3.30.460.90">
    <property type="match status" value="1"/>
</dbReference>
<dbReference type="GO" id="GO:0005524">
    <property type="term" value="F:ATP binding"/>
    <property type="evidence" value="ECO:0007669"/>
    <property type="project" value="UniProtKB-KW"/>
</dbReference>
<proteinExistence type="inferred from homology"/>
<sequence length="340" mass="40031">MSSVFEEYLEEIADDLYAPGDHDDYYKVLDSVKAIVKSNSLLNSICHPEFLTFGSAAHGIRMFDNDEYDVMIELEFPNYHQILVRPDQHRPGMVHLCFDQLESHSFVEDTLLDHRWYLKNEEIRNLMDSILRDIQDRVVWGTKPNDLYRLYYEYRQNCHTITATSADREIFIDFVPAIKVRFEGVDLQVVPKSVPGPKRSRKCTFIVSNIREELSMLSGGGRVMQDAVILLKALCESKGLPKIHFYHLVSLALWWLNDNEDSDEFSLEDLFIDLLYELCQALKDNSLSYYFYDELDLLSNFEPQQLARYTKVLDEAYMTLKTYPDQDRLSYGRCNWHFFW</sequence>
<dbReference type="InterPro" id="IPR046906">
    <property type="entry name" value="Mab-21_HhH/H2TH-like"/>
</dbReference>
<evidence type="ECO:0000256" key="10">
    <source>
        <dbReference type="ARBA" id="ARBA00023134"/>
    </source>
</evidence>
<dbReference type="RefSeq" id="XP_017027510.1">
    <property type="nucleotide sequence ID" value="XM_017172021.3"/>
</dbReference>
<dbReference type="OrthoDB" id="6054650at2759"/>
<comment type="similarity">
    <text evidence="3">Belongs to the mab-21 family.</text>
</comment>
<evidence type="ECO:0000256" key="2">
    <source>
        <dbReference type="ARBA" id="ARBA00001946"/>
    </source>
</evidence>
<evidence type="ECO:0000313" key="14">
    <source>
        <dbReference type="Proteomes" id="UP001652661"/>
    </source>
</evidence>
<name>A0A6P4IX48_DROKI</name>
<evidence type="ECO:0000259" key="13">
    <source>
        <dbReference type="Pfam" id="PF20266"/>
    </source>
</evidence>
<dbReference type="AlphaFoldDB" id="A0A6P4IX48"/>
<keyword evidence="9" id="KW-0460">Magnesium</keyword>
<dbReference type="InterPro" id="IPR046903">
    <property type="entry name" value="Mab-21-like_nuc_Trfase"/>
</dbReference>
<organism evidence="14 15">
    <name type="scientific">Drosophila kikkawai</name>
    <name type="common">Fruit fly</name>
    <dbReference type="NCBI Taxonomy" id="30033"/>
    <lineage>
        <taxon>Eukaryota</taxon>
        <taxon>Metazoa</taxon>
        <taxon>Ecdysozoa</taxon>
        <taxon>Arthropoda</taxon>
        <taxon>Hexapoda</taxon>
        <taxon>Insecta</taxon>
        <taxon>Pterygota</taxon>
        <taxon>Neoptera</taxon>
        <taxon>Endopterygota</taxon>
        <taxon>Diptera</taxon>
        <taxon>Brachycera</taxon>
        <taxon>Muscomorpha</taxon>
        <taxon>Ephydroidea</taxon>
        <taxon>Drosophilidae</taxon>
        <taxon>Drosophila</taxon>
        <taxon>Sophophora</taxon>
    </lineage>
</organism>
<dbReference type="SMART" id="SM01265">
    <property type="entry name" value="Mab-21"/>
    <property type="match status" value="1"/>
</dbReference>
<dbReference type="Pfam" id="PF20266">
    <property type="entry name" value="Mab-21_C"/>
    <property type="match status" value="1"/>
</dbReference>
<dbReference type="PANTHER" id="PTHR10656">
    <property type="entry name" value="CELL FATE DETERMINING PROTEIN MAB21-RELATED"/>
    <property type="match status" value="1"/>
</dbReference>
<evidence type="ECO:0000256" key="5">
    <source>
        <dbReference type="ARBA" id="ARBA00022695"/>
    </source>
</evidence>
<keyword evidence="7" id="KW-0547">Nucleotide-binding</keyword>
<gene>
    <name evidence="15" type="primary">LOC108078272</name>
</gene>